<dbReference type="InterPro" id="IPR058163">
    <property type="entry name" value="LysR-type_TF_proteobact-type"/>
</dbReference>
<accession>A0A2T3IM77</accession>
<dbReference type="PRINTS" id="PR00039">
    <property type="entry name" value="HTHLYSR"/>
</dbReference>
<proteinExistence type="inferred from homology"/>
<dbReference type="SUPFAM" id="SSF53850">
    <property type="entry name" value="Periplasmic binding protein-like II"/>
    <property type="match status" value="1"/>
</dbReference>
<comment type="caution">
    <text evidence="6">The sequence shown here is derived from an EMBL/GenBank/DDBJ whole genome shotgun (WGS) entry which is preliminary data.</text>
</comment>
<evidence type="ECO:0000256" key="4">
    <source>
        <dbReference type="ARBA" id="ARBA00023163"/>
    </source>
</evidence>
<reference evidence="6 7" key="1">
    <citation type="submission" date="2018-03" db="EMBL/GenBank/DDBJ databases">
        <title>Whole genome sequencing of Histamine producing bacteria.</title>
        <authorList>
            <person name="Butler K."/>
        </authorList>
    </citation>
    <scope>NUCLEOTIDE SEQUENCE [LARGE SCALE GENOMIC DNA]</scope>
    <source>
        <strain evidence="6 7">BS2</strain>
    </source>
</reference>
<dbReference type="AlphaFoldDB" id="A0A2T3IM77"/>
<sequence length="329" mass="37675">MTKSHTKLRYQRLPSQQSIRVFEAAARHLNFTLAAEELAITQSGISKQIKALEHFLNASLFIRKGQKIYLTDIGRLFYNRCVEALDCLQGAVDEIQGQTGQLRLQAPPTFACRWLIPRMEQLHTNLPKLSLHIETTWLRTISDYIQPEANQLVIHACIDYPFDNLHAELLRQESLFVVVSPSYMERDGNIKSAQDLVGKTLIHTRVDGHIHWEAWAKAMAAETLDTTKGYEFETLDMALSAAENGLGVLVCDLLFALNALRSGRLVIPFKMPIVTGLHYLLLSHLNSGYKPLQQNYRQWLQQQIIQDNKQMTQYLTELNFDINKQRKGM</sequence>
<dbReference type="EMBL" id="PYMK01000007">
    <property type="protein sequence ID" value="PSU29444.1"/>
    <property type="molecule type" value="Genomic_DNA"/>
</dbReference>
<dbReference type="Proteomes" id="UP000240254">
    <property type="component" value="Unassembled WGS sequence"/>
</dbReference>
<keyword evidence="2" id="KW-0805">Transcription regulation</keyword>
<dbReference type="Gene3D" id="1.10.10.10">
    <property type="entry name" value="Winged helix-like DNA-binding domain superfamily/Winged helix DNA-binding domain"/>
    <property type="match status" value="1"/>
</dbReference>
<feature type="domain" description="HTH lysR-type" evidence="5">
    <location>
        <begin position="14"/>
        <end position="71"/>
    </location>
</feature>
<keyword evidence="3" id="KW-0238">DNA-binding</keyword>
<dbReference type="SUPFAM" id="SSF46785">
    <property type="entry name" value="Winged helix' DNA-binding domain"/>
    <property type="match status" value="1"/>
</dbReference>
<gene>
    <name evidence="6" type="ORF">CTM88_08275</name>
</gene>
<evidence type="ECO:0000313" key="7">
    <source>
        <dbReference type="Proteomes" id="UP000240254"/>
    </source>
</evidence>
<evidence type="ECO:0000259" key="5">
    <source>
        <dbReference type="PROSITE" id="PS50931"/>
    </source>
</evidence>
<dbReference type="InterPro" id="IPR036390">
    <property type="entry name" value="WH_DNA-bd_sf"/>
</dbReference>
<comment type="similarity">
    <text evidence="1">Belongs to the LysR transcriptional regulatory family.</text>
</comment>
<dbReference type="InterPro" id="IPR005119">
    <property type="entry name" value="LysR_subst-bd"/>
</dbReference>
<protein>
    <submittedName>
        <fullName evidence="6">LysR family transcriptional regulator</fullName>
    </submittedName>
</protein>
<evidence type="ECO:0000256" key="2">
    <source>
        <dbReference type="ARBA" id="ARBA00023015"/>
    </source>
</evidence>
<dbReference type="RefSeq" id="WP_065168557.1">
    <property type="nucleotide sequence ID" value="NZ_LZEZ01000034.1"/>
</dbReference>
<dbReference type="Pfam" id="PF00126">
    <property type="entry name" value="HTH_1"/>
    <property type="match status" value="1"/>
</dbReference>
<keyword evidence="4" id="KW-0804">Transcription</keyword>
<evidence type="ECO:0000313" key="6">
    <source>
        <dbReference type="EMBL" id="PSU29444.1"/>
    </source>
</evidence>
<organism evidence="6 7">
    <name type="scientific">Photobacterium aquimaris</name>
    <dbReference type="NCBI Taxonomy" id="512643"/>
    <lineage>
        <taxon>Bacteria</taxon>
        <taxon>Pseudomonadati</taxon>
        <taxon>Pseudomonadota</taxon>
        <taxon>Gammaproteobacteria</taxon>
        <taxon>Vibrionales</taxon>
        <taxon>Vibrionaceae</taxon>
        <taxon>Photobacterium</taxon>
    </lineage>
</organism>
<dbReference type="Gene3D" id="3.40.190.10">
    <property type="entry name" value="Periplasmic binding protein-like II"/>
    <property type="match status" value="2"/>
</dbReference>
<dbReference type="InterPro" id="IPR000847">
    <property type="entry name" value="LysR_HTH_N"/>
</dbReference>
<dbReference type="PANTHER" id="PTHR30537:SF26">
    <property type="entry name" value="GLYCINE CLEAVAGE SYSTEM TRANSCRIPTIONAL ACTIVATOR"/>
    <property type="match status" value="1"/>
</dbReference>
<dbReference type="PANTHER" id="PTHR30537">
    <property type="entry name" value="HTH-TYPE TRANSCRIPTIONAL REGULATOR"/>
    <property type="match status" value="1"/>
</dbReference>
<name>A0A2T3IM77_9GAMM</name>
<dbReference type="InterPro" id="IPR036388">
    <property type="entry name" value="WH-like_DNA-bd_sf"/>
</dbReference>
<dbReference type="PROSITE" id="PS50931">
    <property type="entry name" value="HTH_LYSR"/>
    <property type="match status" value="1"/>
</dbReference>
<dbReference type="GO" id="GO:0043565">
    <property type="term" value="F:sequence-specific DNA binding"/>
    <property type="evidence" value="ECO:0007669"/>
    <property type="project" value="TreeGrafter"/>
</dbReference>
<dbReference type="GO" id="GO:0003700">
    <property type="term" value="F:DNA-binding transcription factor activity"/>
    <property type="evidence" value="ECO:0007669"/>
    <property type="project" value="InterPro"/>
</dbReference>
<evidence type="ECO:0000256" key="1">
    <source>
        <dbReference type="ARBA" id="ARBA00009437"/>
    </source>
</evidence>
<dbReference type="GO" id="GO:0006351">
    <property type="term" value="P:DNA-templated transcription"/>
    <property type="evidence" value="ECO:0007669"/>
    <property type="project" value="TreeGrafter"/>
</dbReference>
<dbReference type="OrthoDB" id="5526340at2"/>
<evidence type="ECO:0000256" key="3">
    <source>
        <dbReference type="ARBA" id="ARBA00023125"/>
    </source>
</evidence>
<dbReference type="FunFam" id="1.10.10.10:FF:000001">
    <property type="entry name" value="LysR family transcriptional regulator"/>
    <property type="match status" value="1"/>
</dbReference>
<dbReference type="Pfam" id="PF03466">
    <property type="entry name" value="LysR_substrate"/>
    <property type="match status" value="1"/>
</dbReference>